<evidence type="ECO:0000313" key="3">
    <source>
        <dbReference type="Proteomes" id="UP001164929"/>
    </source>
</evidence>
<reference evidence="2" key="1">
    <citation type="journal article" date="2023" name="Mol. Ecol. Resour.">
        <title>Chromosome-level genome assembly of a triploid poplar Populus alba 'Berolinensis'.</title>
        <authorList>
            <person name="Chen S."/>
            <person name="Yu Y."/>
            <person name="Wang X."/>
            <person name="Wang S."/>
            <person name="Zhang T."/>
            <person name="Zhou Y."/>
            <person name="He R."/>
            <person name="Meng N."/>
            <person name="Wang Y."/>
            <person name="Liu W."/>
            <person name="Liu Z."/>
            <person name="Liu J."/>
            <person name="Guo Q."/>
            <person name="Huang H."/>
            <person name="Sederoff R.R."/>
            <person name="Wang G."/>
            <person name="Qu G."/>
            <person name="Chen S."/>
        </authorList>
    </citation>
    <scope>NUCLEOTIDE SEQUENCE</scope>
    <source>
        <strain evidence="2">SC-2020</strain>
    </source>
</reference>
<dbReference type="AlphaFoldDB" id="A0AAD6LB35"/>
<dbReference type="GO" id="GO:0035336">
    <property type="term" value="P:long-chain fatty-acyl-CoA metabolic process"/>
    <property type="evidence" value="ECO:0007669"/>
    <property type="project" value="TreeGrafter"/>
</dbReference>
<accession>A0AAD6LB35</accession>
<dbReference type="Pfam" id="PF03015">
    <property type="entry name" value="Sterile"/>
    <property type="match status" value="1"/>
</dbReference>
<dbReference type="InterPro" id="IPR026055">
    <property type="entry name" value="FAR"/>
</dbReference>
<dbReference type="Proteomes" id="UP001164929">
    <property type="component" value="Chromosome 19"/>
</dbReference>
<dbReference type="CDD" id="cd09071">
    <property type="entry name" value="FAR_C"/>
    <property type="match status" value="1"/>
</dbReference>
<evidence type="ECO:0000313" key="2">
    <source>
        <dbReference type="EMBL" id="KAJ6952385.1"/>
    </source>
</evidence>
<keyword evidence="3" id="KW-1185">Reference proteome</keyword>
<dbReference type="PANTHER" id="PTHR11011:SF84">
    <property type="entry name" value="ACYL-COA REDUCTASE-LIKE PROTEIN, PUTATIVE-RELATED"/>
    <property type="match status" value="1"/>
</dbReference>
<sequence>MMQGLNNDSWSSASLWDLVFRLHMLTSILRRLLISRRCSHGNRKSMGFGRKWRRERTLPSNAISFLASMGPFSIIPADMVINALIMAMLEYANRSTTSEIIYHVGSSLRNPFKFSNLNGLCFLYFTQNPLIDKEGKPIKVFHLAINTVLFQKHYKDKYTALDRSLKRGMRLAKLYEPYVFFKGIFDDTNSEKLQIAARETCSEADAFNFDPTSVNWEAYMMDVHFPGLVKYVLK</sequence>
<name>A0AAD6LB35_9ROSI</name>
<dbReference type="EMBL" id="JAQIZT010000019">
    <property type="protein sequence ID" value="KAJ6952385.1"/>
    <property type="molecule type" value="Genomic_DNA"/>
</dbReference>
<evidence type="ECO:0000259" key="1">
    <source>
        <dbReference type="Pfam" id="PF03015"/>
    </source>
</evidence>
<feature type="domain" description="Fatty acyl-CoA reductase C-terminal" evidence="1">
    <location>
        <begin position="155"/>
        <end position="234"/>
    </location>
</feature>
<dbReference type="GO" id="GO:0080019">
    <property type="term" value="F:alcohol-forming very long-chain fatty acyl-CoA reductase activity"/>
    <property type="evidence" value="ECO:0007669"/>
    <property type="project" value="InterPro"/>
</dbReference>
<protein>
    <submittedName>
        <fullName evidence="2">Alcohol-forming fatty acyl-CoA reductase-like</fullName>
    </submittedName>
</protein>
<dbReference type="PANTHER" id="PTHR11011">
    <property type="entry name" value="MALE STERILITY PROTEIN 2-RELATED"/>
    <property type="match status" value="1"/>
</dbReference>
<dbReference type="GO" id="GO:0010345">
    <property type="term" value="P:suberin biosynthetic process"/>
    <property type="evidence" value="ECO:0007669"/>
    <property type="project" value="TreeGrafter"/>
</dbReference>
<dbReference type="InterPro" id="IPR033640">
    <property type="entry name" value="FAR_C"/>
</dbReference>
<gene>
    <name evidence="2" type="ORF">NC653_041504</name>
</gene>
<proteinExistence type="predicted"/>
<comment type="caution">
    <text evidence="2">The sequence shown here is derived from an EMBL/GenBank/DDBJ whole genome shotgun (WGS) entry which is preliminary data.</text>
</comment>
<organism evidence="2 3">
    <name type="scientific">Populus alba x Populus x berolinensis</name>
    <dbReference type="NCBI Taxonomy" id="444605"/>
    <lineage>
        <taxon>Eukaryota</taxon>
        <taxon>Viridiplantae</taxon>
        <taxon>Streptophyta</taxon>
        <taxon>Embryophyta</taxon>
        <taxon>Tracheophyta</taxon>
        <taxon>Spermatophyta</taxon>
        <taxon>Magnoliopsida</taxon>
        <taxon>eudicotyledons</taxon>
        <taxon>Gunneridae</taxon>
        <taxon>Pentapetalae</taxon>
        <taxon>rosids</taxon>
        <taxon>fabids</taxon>
        <taxon>Malpighiales</taxon>
        <taxon>Salicaceae</taxon>
        <taxon>Saliceae</taxon>
        <taxon>Populus</taxon>
    </lineage>
</organism>